<accession>A0A1Q5TRH4</accession>
<evidence type="ECO:0000313" key="2">
    <source>
        <dbReference type="Proteomes" id="UP000186277"/>
    </source>
</evidence>
<gene>
    <name evidence="1" type="ORF">Xentx_03098</name>
</gene>
<evidence type="ECO:0000313" key="1">
    <source>
        <dbReference type="EMBL" id="OKP02822.1"/>
    </source>
</evidence>
<keyword evidence="2" id="KW-1185">Reference proteome</keyword>
<dbReference type="Proteomes" id="UP000186277">
    <property type="component" value="Unassembled WGS sequence"/>
</dbReference>
<organism evidence="1 2">
    <name type="scientific">Xenorhabdus thuongxuanensis</name>
    <dbReference type="NCBI Taxonomy" id="1873484"/>
    <lineage>
        <taxon>Bacteria</taxon>
        <taxon>Pseudomonadati</taxon>
        <taxon>Pseudomonadota</taxon>
        <taxon>Gammaproteobacteria</taxon>
        <taxon>Enterobacterales</taxon>
        <taxon>Morganellaceae</taxon>
        <taxon>Xenorhabdus</taxon>
    </lineage>
</organism>
<dbReference type="EMBL" id="MKGR01000029">
    <property type="protein sequence ID" value="OKP02822.1"/>
    <property type="molecule type" value="Genomic_DNA"/>
</dbReference>
<proteinExistence type="predicted"/>
<reference evidence="1 2" key="1">
    <citation type="submission" date="2016-09" db="EMBL/GenBank/DDBJ databases">
        <title>Xenorhabdus thuongxuanensis sp. nov. and Xenorhabdus eapokensis sp. nov., isolated from Steinernema species.</title>
        <authorList>
            <person name="Kaempfer P."/>
            <person name="Tobias N.J."/>
            <person name="Phan Ke L."/>
            <person name="Bode H.B."/>
            <person name="Glaeser S.P."/>
        </authorList>
    </citation>
    <scope>NUCLEOTIDE SEQUENCE [LARGE SCALE GENOMIC DNA]</scope>
    <source>
        <strain evidence="1 2">30TX1</strain>
    </source>
</reference>
<dbReference type="AlphaFoldDB" id="A0A1Q5TRH4"/>
<sequence>MKSIDLEESLKNNSLNLTDFLIFRHIREGRGKNIAIHMMEKISLTKNYQKKFQKHQTILSQ</sequence>
<dbReference type="RefSeq" id="WP_074021263.1">
    <property type="nucleotide sequence ID" value="NZ_CAWMWP010000053.1"/>
</dbReference>
<comment type="caution">
    <text evidence="1">The sequence shown here is derived from an EMBL/GenBank/DDBJ whole genome shotgun (WGS) entry which is preliminary data.</text>
</comment>
<name>A0A1Q5TRH4_9GAMM</name>
<protein>
    <submittedName>
        <fullName evidence="1">Uncharacterized protein</fullName>
    </submittedName>
</protein>